<comment type="similarity">
    <text evidence="2 6">Belongs to the SURF1 family.</text>
</comment>
<dbReference type="PANTHER" id="PTHR23427:SF2">
    <property type="entry name" value="SURFEIT LOCUS PROTEIN 1"/>
    <property type="match status" value="1"/>
</dbReference>
<gene>
    <name evidence="8" type="ORF">GCM10010977_26770</name>
</gene>
<keyword evidence="3 6" id="KW-0812">Transmembrane</keyword>
<sequence>MTQTNNDRVTGTGPGPGPGPDQRAGNAGRSEPSESSPQAGSGRPGQKRARLDFRFLLSPQWLGGLAFCAIFSVACALLGQWQMDRRMEAVTEINKVLENYDDAPVPLAGNEDLFTAFEAPREWTPVEMTGEYLAEDTQIVRNRPKAGKPGYEVIVPFQADTGDIIAVNRGWLPIGNTAGWPDVVPAPPEGEATVVVRTRPGEPTLERDAPEGQLASIDLVALEESVGYPLSDTAYGEMVEEDPAPVSRPQTLVPPTLDEGPHLSYSLQWFLFGLMSFIVWGYMGRQRAVNDRDDRELGLTEEQGYLSAYRAPKRKPVRRRNGQLTDEEAEDALLDEAEARR</sequence>
<keyword evidence="9" id="KW-1185">Reference proteome</keyword>
<feature type="transmembrane region" description="Helical" evidence="6">
    <location>
        <begin position="265"/>
        <end position="283"/>
    </location>
</feature>
<dbReference type="PROSITE" id="PS50895">
    <property type="entry name" value="SURF1"/>
    <property type="match status" value="1"/>
</dbReference>
<dbReference type="InterPro" id="IPR002994">
    <property type="entry name" value="Surf1/Shy1"/>
</dbReference>
<evidence type="ECO:0000256" key="2">
    <source>
        <dbReference type="ARBA" id="ARBA00007165"/>
    </source>
</evidence>
<evidence type="ECO:0000313" key="8">
    <source>
        <dbReference type="EMBL" id="GGO48059.1"/>
    </source>
</evidence>
<keyword evidence="5 6" id="KW-0472">Membrane</keyword>
<dbReference type="PANTHER" id="PTHR23427">
    <property type="entry name" value="SURFEIT LOCUS PROTEIN"/>
    <property type="match status" value="1"/>
</dbReference>
<evidence type="ECO:0000256" key="3">
    <source>
        <dbReference type="ARBA" id="ARBA00022692"/>
    </source>
</evidence>
<evidence type="ECO:0000256" key="1">
    <source>
        <dbReference type="ARBA" id="ARBA00004370"/>
    </source>
</evidence>
<evidence type="ECO:0000256" key="4">
    <source>
        <dbReference type="ARBA" id="ARBA00022989"/>
    </source>
</evidence>
<evidence type="ECO:0000256" key="7">
    <source>
        <dbReference type="SAM" id="MobiDB-lite"/>
    </source>
</evidence>
<evidence type="ECO:0000256" key="5">
    <source>
        <dbReference type="ARBA" id="ARBA00023136"/>
    </source>
</evidence>
<feature type="compositionally biased region" description="Basic residues" evidence="7">
    <location>
        <begin position="311"/>
        <end position="321"/>
    </location>
</feature>
<reference evidence="9" key="1">
    <citation type="journal article" date="2019" name="Int. J. Syst. Evol. Microbiol.">
        <title>The Global Catalogue of Microorganisms (GCM) 10K type strain sequencing project: providing services to taxonomists for standard genome sequencing and annotation.</title>
        <authorList>
            <consortium name="The Broad Institute Genomics Platform"/>
            <consortium name="The Broad Institute Genome Sequencing Center for Infectious Disease"/>
            <person name="Wu L."/>
            <person name="Ma J."/>
        </authorList>
    </citation>
    <scope>NUCLEOTIDE SEQUENCE [LARGE SCALE GENOMIC DNA]</scope>
    <source>
        <strain evidence="9">CGMCC 1.7064</strain>
    </source>
</reference>
<name>A0ABQ2M797_9MICC</name>
<evidence type="ECO:0000256" key="6">
    <source>
        <dbReference type="RuleBase" id="RU363076"/>
    </source>
</evidence>
<dbReference type="Proteomes" id="UP000642509">
    <property type="component" value="Unassembled WGS sequence"/>
</dbReference>
<dbReference type="CDD" id="cd06662">
    <property type="entry name" value="SURF1"/>
    <property type="match status" value="1"/>
</dbReference>
<feature type="transmembrane region" description="Helical" evidence="6">
    <location>
        <begin position="61"/>
        <end position="79"/>
    </location>
</feature>
<feature type="compositionally biased region" description="Acidic residues" evidence="7">
    <location>
        <begin position="325"/>
        <end position="341"/>
    </location>
</feature>
<evidence type="ECO:0000313" key="9">
    <source>
        <dbReference type="Proteomes" id="UP000642509"/>
    </source>
</evidence>
<keyword evidence="6" id="KW-1003">Cell membrane</keyword>
<dbReference type="RefSeq" id="WP_188806662.1">
    <property type="nucleotide sequence ID" value="NZ_BAAAOU010000007.1"/>
</dbReference>
<dbReference type="EMBL" id="BMLQ01000008">
    <property type="protein sequence ID" value="GGO48059.1"/>
    <property type="molecule type" value="Genomic_DNA"/>
</dbReference>
<keyword evidence="4 6" id="KW-1133">Transmembrane helix</keyword>
<feature type="region of interest" description="Disordered" evidence="7">
    <location>
        <begin position="310"/>
        <end position="341"/>
    </location>
</feature>
<dbReference type="Pfam" id="PF02104">
    <property type="entry name" value="SURF1"/>
    <property type="match status" value="1"/>
</dbReference>
<comment type="caution">
    <text evidence="8">The sequence shown here is derived from an EMBL/GenBank/DDBJ whole genome shotgun (WGS) entry which is preliminary data.</text>
</comment>
<accession>A0ABQ2M797</accession>
<dbReference type="InterPro" id="IPR045214">
    <property type="entry name" value="Surf1/Surf4"/>
</dbReference>
<comment type="subcellular location">
    <subcellularLocation>
        <location evidence="6">Cell membrane</location>
        <topology evidence="6">Multi-pass membrane protein</topology>
    </subcellularLocation>
    <subcellularLocation>
        <location evidence="1">Membrane</location>
    </subcellularLocation>
</comment>
<feature type="region of interest" description="Disordered" evidence="7">
    <location>
        <begin position="1"/>
        <end position="46"/>
    </location>
</feature>
<organism evidence="8 9">
    <name type="scientific">Citricoccus zhacaiensis</name>
    <dbReference type="NCBI Taxonomy" id="489142"/>
    <lineage>
        <taxon>Bacteria</taxon>
        <taxon>Bacillati</taxon>
        <taxon>Actinomycetota</taxon>
        <taxon>Actinomycetes</taxon>
        <taxon>Micrococcales</taxon>
        <taxon>Micrococcaceae</taxon>
        <taxon>Citricoccus</taxon>
    </lineage>
</organism>
<protein>
    <recommendedName>
        <fullName evidence="6">SURF1-like protein</fullName>
    </recommendedName>
</protein>
<proteinExistence type="inferred from homology"/>